<name>A0A1X6NJW9_PORUM</name>
<protein>
    <submittedName>
        <fullName evidence="1">Uncharacterized protein</fullName>
    </submittedName>
</protein>
<evidence type="ECO:0000313" key="1">
    <source>
        <dbReference type="EMBL" id="OSX68919.1"/>
    </source>
</evidence>
<evidence type="ECO:0000313" key="2">
    <source>
        <dbReference type="Proteomes" id="UP000218209"/>
    </source>
</evidence>
<dbReference type="Proteomes" id="UP000218209">
    <property type="component" value="Unassembled WGS sequence"/>
</dbReference>
<keyword evidence="2" id="KW-1185">Reference proteome</keyword>
<proteinExistence type="predicted"/>
<dbReference type="AlphaFoldDB" id="A0A1X6NJW9"/>
<reference evidence="1 2" key="1">
    <citation type="submission" date="2017-03" db="EMBL/GenBank/DDBJ databases">
        <title>WGS assembly of Porphyra umbilicalis.</title>
        <authorList>
            <person name="Brawley S.H."/>
            <person name="Blouin N.A."/>
            <person name="Ficko-Blean E."/>
            <person name="Wheeler G.L."/>
            <person name="Lohr M."/>
            <person name="Goodson H.V."/>
            <person name="Jenkins J.W."/>
            <person name="Blaby-Haas C.E."/>
            <person name="Helliwell K.E."/>
            <person name="Chan C."/>
            <person name="Marriage T."/>
            <person name="Bhattacharya D."/>
            <person name="Klein A.S."/>
            <person name="Badis Y."/>
            <person name="Brodie J."/>
            <person name="Cao Y."/>
            <person name="Collen J."/>
            <person name="Dittami S.M."/>
            <person name="Gachon C.M."/>
            <person name="Green B.R."/>
            <person name="Karpowicz S."/>
            <person name="Kim J.W."/>
            <person name="Kudahl U."/>
            <person name="Lin S."/>
            <person name="Michel G."/>
            <person name="Mittag M."/>
            <person name="Olson B.J."/>
            <person name="Pangilinan J."/>
            <person name="Peng Y."/>
            <person name="Qiu H."/>
            <person name="Shu S."/>
            <person name="Singer J.T."/>
            <person name="Smith A.G."/>
            <person name="Sprecher B.N."/>
            <person name="Wagner V."/>
            <person name="Wang W."/>
            <person name="Wang Z.-Y."/>
            <person name="Yan J."/>
            <person name="Yarish C."/>
            <person name="Zoeuner-Riek S."/>
            <person name="Zhuang Y."/>
            <person name="Zou Y."/>
            <person name="Lindquist E.A."/>
            <person name="Grimwood J."/>
            <person name="Barry K."/>
            <person name="Rokhsar D.S."/>
            <person name="Schmutz J."/>
            <person name="Stiller J.W."/>
            <person name="Grossman A.R."/>
            <person name="Prochnik S.E."/>
        </authorList>
    </citation>
    <scope>NUCLEOTIDE SEQUENCE [LARGE SCALE GENOMIC DNA]</scope>
    <source>
        <strain evidence="1">4086291</strain>
    </source>
</reference>
<gene>
    <name evidence="1" type="ORF">BU14_2091s0002</name>
</gene>
<accession>A0A1X6NJW9</accession>
<organism evidence="1 2">
    <name type="scientific">Porphyra umbilicalis</name>
    <name type="common">Purple laver</name>
    <name type="synonym">Red alga</name>
    <dbReference type="NCBI Taxonomy" id="2786"/>
    <lineage>
        <taxon>Eukaryota</taxon>
        <taxon>Rhodophyta</taxon>
        <taxon>Bangiophyceae</taxon>
        <taxon>Bangiales</taxon>
        <taxon>Bangiaceae</taxon>
        <taxon>Porphyra</taxon>
    </lineage>
</organism>
<dbReference type="EMBL" id="KV919958">
    <property type="protein sequence ID" value="OSX68919.1"/>
    <property type="molecule type" value="Genomic_DNA"/>
</dbReference>
<sequence>MAAARSPLPLFSHGVLCRNPPSAANRRRTVPSLPIRCCGAPFAGDRPLPRRRHRA</sequence>